<evidence type="ECO:0000259" key="2">
    <source>
        <dbReference type="PROSITE" id="PS50011"/>
    </source>
</evidence>
<reference evidence="3 4" key="1">
    <citation type="submission" date="2017-11" db="EMBL/GenBank/DDBJ databases">
        <title>Genomic Encyclopedia of Archaeal and Bacterial Type Strains, Phase II (KMG-II): From Individual Species to Whole Genera.</title>
        <authorList>
            <person name="Goeker M."/>
        </authorList>
    </citation>
    <scope>NUCLEOTIDE SEQUENCE [LARGE SCALE GENOMIC DNA]</scope>
    <source>
        <strain evidence="3 4">DSM 22413</strain>
    </source>
</reference>
<dbReference type="CDD" id="cd14014">
    <property type="entry name" value="STKc_PknB_like"/>
    <property type="match status" value="1"/>
</dbReference>
<gene>
    <name evidence="3" type="ORF">CLV34_2138</name>
</gene>
<dbReference type="OrthoDB" id="9762169at2"/>
<evidence type="ECO:0000313" key="4">
    <source>
        <dbReference type="Proteomes" id="UP000231586"/>
    </source>
</evidence>
<accession>A0A2M8WRK7</accession>
<dbReference type="Proteomes" id="UP000231586">
    <property type="component" value="Unassembled WGS sequence"/>
</dbReference>
<dbReference type="PROSITE" id="PS00108">
    <property type="entry name" value="PROTEIN_KINASE_ST"/>
    <property type="match status" value="1"/>
</dbReference>
<dbReference type="InterPro" id="IPR011009">
    <property type="entry name" value="Kinase-like_dom_sf"/>
</dbReference>
<dbReference type="AlphaFoldDB" id="A0A2M8WRK7"/>
<comment type="caution">
    <text evidence="3">The sequence shown here is derived from an EMBL/GenBank/DDBJ whole genome shotgun (WGS) entry which is preliminary data.</text>
</comment>
<dbReference type="GO" id="GO:0004674">
    <property type="term" value="F:protein serine/threonine kinase activity"/>
    <property type="evidence" value="ECO:0007669"/>
    <property type="project" value="UniProtKB-KW"/>
</dbReference>
<name>A0A2M8WRK7_9MICO</name>
<dbReference type="GO" id="GO:0005524">
    <property type="term" value="F:ATP binding"/>
    <property type="evidence" value="ECO:0007669"/>
    <property type="project" value="InterPro"/>
</dbReference>
<dbReference type="SUPFAM" id="SSF56112">
    <property type="entry name" value="Protein kinase-like (PK-like)"/>
    <property type="match status" value="1"/>
</dbReference>
<proteinExistence type="predicted"/>
<dbReference type="SMART" id="SM00220">
    <property type="entry name" value="S_TKc"/>
    <property type="match status" value="1"/>
</dbReference>
<dbReference type="RefSeq" id="WP_100350243.1">
    <property type="nucleotide sequence ID" value="NZ_PGTZ01000008.1"/>
</dbReference>
<keyword evidence="3" id="KW-0808">Transferase</keyword>
<evidence type="ECO:0000313" key="3">
    <source>
        <dbReference type="EMBL" id="PJI93562.1"/>
    </source>
</evidence>
<sequence length="412" mass="44380">MPDAHPARESLKEVIRSRRVGNWDLTEPLGRGGQGTTWRAIWKGVDHSLTRISLNGGDLRRSVVKLMLPPDPQEWAIPATEYAAFLETQVEHFVRECEVLAGIKSPFIPLFLGIGREQTQAGWSVPWFAVELIAGRTLGEQRAGVGPLDHHQILELAHDILSALSAVHDTGLVHLDLKPDNVMLEPAKSRLIDFGLATQAYRIQRGSSGTPGYFAPEQLDGVTDERDFAPEVDLYKLGITLAVAAGIDLADLWGVDPYGPRDVLVAAMRRGVRLDVLTPIVRDVVAPLLAFKPSERGTANATLARVTALLPADSWRANGTVPAPAESDTTIRPPDAGSPVRSAAAAVGGAPEANVGAKVVVVDQMGLDWKGVVVGLDPKRHGAVLVRLESARGTSNVRSYPLERVTRGKALK</sequence>
<dbReference type="PANTHER" id="PTHR44329:SF289">
    <property type="entry name" value="SERINE_THREONINE-PROTEIN KINASE VIK"/>
    <property type="match status" value="1"/>
</dbReference>
<dbReference type="Pfam" id="PF00069">
    <property type="entry name" value="Pkinase"/>
    <property type="match status" value="1"/>
</dbReference>
<keyword evidence="3" id="KW-0723">Serine/threonine-protein kinase</keyword>
<feature type="domain" description="Protein kinase" evidence="2">
    <location>
        <begin position="23"/>
        <end position="310"/>
    </location>
</feature>
<protein>
    <submittedName>
        <fullName evidence="3">Serine/threonine protein kinase</fullName>
    </submittedName>
</protein>
<dbReference type="InterPro" id="IPR000719">
    <property type="entry name" value="Prot_kinase_dom"/>
</dbReference>
<organism evidence="3 4">
    <name type="scientific">Luteimicrobium subarcticum</name>
    <dbReference type="NCBI Taxonomy" id="620910"/>
    <lineage>
        <taxon>Bacteria</taxon>
        <taxon>Bacillati</taxon>
        <taxon>Actinomycetota</taxon>
        <taxon>Actinomycetes</taxon>
        <taxon>Micrococcales</taxon>
        <taxon>Luteimicrobium</taxon>
    </lineage>
</organism>
<dbReference type="PROSITE" id="PS50011">
    <property type="entry name" value="PROTEIN_KINASE_DOM"/>
    <property type="match status" value="1"/>
</dbReference>
<dbReference type="Gene3D" id="1.10.510.10">
    <property type="entry name" value="Transferase(Phosphotransferase) domain 1"/>
    <property type="match status" value="1"/>
</dbReference>
<feature type="region of interest" description="Disordered" evidence="1">
    <location>
        <begin position="318"/>
        <end position="344"/>
    </location>
</feature>
<keyword evidence="4" id="KW-1185">Reference proteome</keyword>
<keyword evidence="3" id="KW-0418">Kinase</keyword>
<dbReference type="InterPro" id="IPR008271">
    <property type="entry name" value="Ser/Thr_kinase_AS"/>
</dbReference>
<dbReference type="InterPro" id="IPR051681">
    <property type="entry name" value="Ser/Thr_Kinases-Pseudokinases"/>
</dbReference>
<evidence type="ECO:0000256" key="1">
    <source>
        <dbReference type="SAM" id="MobiDB-lite"/>
    </source>
</evidence>
<dbReference type="PANTHER" id="PTHR44329">
    <property type="entry name" value="SERINE/THREONINE-PROTEIN KINASE TNNI3K-RELATED"/>
    <property type="match status" value="1"/>
</dbReference>
<dbReference type="EMBL" id="PGTZ01000008">
    <property type="protein sequence ID" value="PJI93562.1"/>
    <property type="molecule type" value="Genomic_DNA"/>
</dbReference>